<organism evidence="3 4">
    <name type="scientific">Metabacillus arenae</name>
    <dbReference type="NCBI Taxonomy" id="2771434"/>
    <lineage>
        <taxon>Bacteria</taxon>
        <taxon>Bacillati</taxon>
        <taxon>Bacillota</taxon>
        <taxon>Bacilli</taxon>
        <taxon>Bacillales</taxon>
        <taxon>Bacillaceae</taxon>
        <taxon>Metabacillus</taxon>
    </lineage>
</organism>
<reference evidence="3" key="1">
    <citation type="submission" date="2020-09" db="EMBL/GenBank/DDBJ databases">
        <title>A novel bacterium of genus Bacillus, isolated from South China Sea.</title>
        <authorList>
            <person name="Huang H."/>
            <person name="Mo K."/>
            <person name="Hu Y."/>
        </authorList>
    </citation>
    <scope>NUCLEOTIDE SEQUENCE</scope>
    <source>
        <strain evidence="3">IB182487</strain>
    </source>
</reference>
<dbReference type="PIRSF" id="PIRSF026567">
    <property type="entry name" value="Adenine_mtase_bact_prd"/>
    <property type="match status" value="1"/>
</dbReference>
<keyword evidence="3" id="KW-0808">Transferase</keyword>
<protein>
    <submittedName>
        <fullName evidence="3">Class I SAM-dependent methyltransferase</fullName>
    </submittedName>
</protein>
<dbReference type="InterPro" id="IPR003356">
    <property type="entry name" value="DNA_methylase_A-5"/>
</dbReference>
<gene>
    <name evidence="3" type="ORF">IC621_07765</name>
</gene>
<dbReference type="AlphaFoldDB" id="A0A926N9Q9"/>
<dbReference type="InterPro" id="IPR048375">
    <property type="entry name" value="YtxK-like_N"/>
</dbReference>
<dbReference type="PRINTS" id="PR00507">
    <property type="entry name" value="N12N6MTFRASE"/>
</dbReference>
<dbReference type="GO" id="GO:0032259">
    <property type="term" value="P:methylation"/>
    <property type="evidence" value="ECO:0007669"/>
    <property type="project" value="UniProtKB-KW"/>
</dbReference>
<dbReference type="GO" id="GO:0003677">
    <property type="term" value="F:DNA binding"/>
    <property type="evidence" value="ECO:0007669"/>
    <property type="project" value="InterPro"/>
</dbReference>
<dbReference type="PANTHER" id="PTHR41313">
    <property type="entry name" value="ADENINE-SPECIFIC METHYLTRANSFERASE"/>
    <property type="match status" value="1"/>
</dbReference>
<dbReference type="Proteomes" id="UP000626844">
    <property type="component" value="Unassembled WGS sequence"/>
</dbReference>
<name>A0A926N9Q9_9BACI</name>
<dbReference type="RefSeq" id="WP_191157421.1">
    <property type="nucleotide sequence ID" value="NZ_JACXAI010000007.1"/>
</dbReference>
<accession>A0A926N9Q9</accession>
<feature type="domain" description="YtxK-like N-terminal helical" evidence="2">
    <location>
        <begin position="8"/>
        <end position="87"/>
    </location>
</feature>
<dbReference type="Pfam" id="PF21106">
    <property type="entry name" value="YtxK_like"/>
    <property type="match status" value="1"/>
</dbReference>
<dbReference type="SUPFAM" id="SSF53335">
    <property type="entry name" value="S-adenosyl-L-methionine-dependent methyltransferases"/>
    <property type="match status" value="1"/>
</dbReference>
<evidence type="ECO:0000313" key="4">
    <source>
        <dbReference type="Proteomes" id="UP000626844"/>
    </source>
</evidence>
<dbReference type="InterPro" id="IPR016843">
    <property type="entry name" value="S-AdoMet-dep_Ade-MeTrfase_prd"/>
</dbReference>
<dbReference type="Pfam" id="PF02384">
    <property type="entry name" value="N6_Mtase"/>
    <property type="match status" value="1"/>
</dbReference>
<comment type="caution">
    <text evidence="3">The sequence shown here is derived from an EMBL/GenBank/DDBJ whole genome shotgun (WGS) entry which is preliminary data.</text>
</comment>
<sequence length="329" mass="37124">MQEGTHVERFFSLINETADLIASELKYPYIEAVAETGENLFHGEIHEEGLSETTIKLLKKKYSSLNLNQFKAEELRKAFQLAILKGLKEAAHPNHQMTPDAVGLFLSYLVKKFLHKEKIRLLDPAVGTGNLLTTVLNDLEGIEVDSYGSDVDDLLLKLALVTANLQQHPVQFYNQDSLQPLYVDPVDITICDIPVGYYPNDEGAKNYQLKADEGHSFAHHLFIEQSINYTLPGGYLFFIIPNHLFESSQAPKLNAFLKENVYIQGLFQLPVSLFKGEQHAKSIFILQKKSENISPPKQALLVNLPKFSNKQAMQSVIAQIDEWIIQNKG</sequence>
<feature type="domain" description="DNA methylase adenine-specific" evidence="1">
    <location>
        <begin position="98"/>
        <end position="311"/>
    </location>
</feature>
<dbReference type="InterPro" id="IPR052933">
    <property type="entry name" value="DNA_Protect_Modify"/>
</dbReference>
<evidence type="ECO:0000313" key="3">
    <source>
        <dbReference type="EMBL" id="MBD1380122.1"/>
    </source>
</evidence>
<proteinExistence type="predicted"/>
<keyword evidence="3" id="KW-0489">Methyltransferase</keyword>
<dbReference type="Gene3D" id="1.10.150.470">
    <property type="match status" value="1"/>
</dbReference>
<evidence type="ECO:0000259" key="1">
    <source>
        <dbReference type="Pfam" id="PF02384"/>
    </source>
</evidence>
<dbReference type="Gene3D" id="3.40.50.150">
    <property type="entry name" value="Vaccinia Virus protein VP39"/>
    <property type="match status" value="1"/>
</dbReference>
<dbReference type="InterPro" id="IPR029063">
    <property type="entry name" value="SAM-dependent_MTases_sf"/>
</dbReference>
<dbReference type="PANTHER" id="PTHR41313:SF1">
    <property type="entry name" value="DNA METHYLASE ADENINE-SPECIFIC DOMAIN-CONTAINING PROTEIN"/>
    <property type="match status" value="1"/>
</dbReference>
<evidence type="ECO:0000259" key="2">
    <source>
        <dbReference type="Pfam" id="PF21106"/>
    </source>
</evidence>
<dbReference type="CDD" id="cd02440">
    <property type="entry name" value="AdoMet_MTases"/>
    <property type="match status" value="1"/>
</dbReference>
<keyword evidence="4" id="KW-1185">Reference proteome</keyword>
<dbReference type="EMBL" id="JACXAI010000007">
    <property type="protein sequence ID" value="MBD1380122.1"/>
    <property type="molecule type" value="Genomic_DNA"/>
</dbReference>
<dbReference type="GO" id="GO:0008170">
    <property type="term" value="F:N-methyltransferase activity"/>
    <property type="evidence" value="ECO:0007669"/>
    <property type="project" value="InterPro"/>
</dbReference>